<dbReference type="InterPro" id="IPR038666">
    <property type="entry name" value="SSP1_head-tail_sf"/>
</dbReference>
<evidence type="ECO:0000313" key="2">
    <source>
        <dbReference type="Proteomes" id="UP000268051"/>
    </source>
</evidence>
<dbReference type="Proteomes" id="UP000268051">
    <property type="component" value="Unassembled WGS sequence"/>
</dbReference>
<dbReference type="OrthoDB" id="8640229at2"/>
<evidence type="ECO:0008006" key="3">
    <source>
        <dbReference type="Google" id="ProtNLM"/>
    </source>
</evidence>
<dbReference type="Pfam" id="PF05521">
    <property type="entry name" value="Phage_HCP"/>
    <property type="match status" value="1"/>
</dbReference>
<dbReference type="RefSeq" id="WP_123651390.1">
    <property type="nucleotide sequence ID" value="NZ_RHFN01000011.1"/>
</dbReference>
<comment type="caution">
    <text evidence="1">The sequence shown here is derived from an EMBL/GenBank/DDBJ whole genome shotgun (WGS) entry which is preliminary data.</text>
</comment>
<evidence type="ECO:0000313" key="1">
    <source>
        <dbReference type="EMBL" id="ROU13689.1"/>
    </source>
</evidence>
<dbReference type="Gene3D" id="2.40.10.270">
    <property type="entry name" value="Bacteriophage SPP1 head-tail adaptor protein"/>
    <property type="match status" value="1"/>
</dbReference>
<dbReference type="EMBL" id="RHFN01000011">
    <property type="protein sequence ID" value="ROU13689.1"/>
    <property type="molecule type" value="Genomic_DNA"/>
</dbReference>
<dbReference type="AlphaFoldDB" id="A0A3N2S1U7"/>
<reference evidence="1 2" key="1">
    <citation type="submission" date="2018-10" db="EMBL/GenBank/DDBJ databases">
        <title>Horizontal transference of carbapenem resistance between Klebsiella pneumoniae and Kluyvera ascorbata during abdominal infection: a case report.</title>
        <authorList>
            <person name="Raro O.H.F."/>
            <person name="Lima-Morales D."/>
            <person name="Barth A.L."/>
            <person name="Paim T.G.S."/>
            <person name="Mott M.P."/>
            <person name="Riche C.V.W."/>
            <person name="Teixeira U.F."/>
            <person name="Waechter F."/>
            <person name="Dias C.A.G."/>
        </authorList>
    </citation>
    <scope>NUCLEOTIDE SEQUENCE [LARGE SCALE GENOMIC DNA]</scope>
    <source>
        <strain evidence="1 2">OT2</strain>
    </source>
</reference>
<name>A0A3N2S1U7_9ENTR</name>
<organism evidence="1 2">
    <name type="scientific">Kluyvera ascorbata</name>
    <dbReference type="NCBI Taxonomy" id="51288"/>
    <lineage>
        <taxon>Bacteria</taxon>
        <taxon>Pseudomonadati</taxon>
        <taxon>Pseudomonadota</taxon>
        <taxon>Gammaproteobacteria</taxon>
        <taxon>Enterobacterales</taxon>
        <taxon>Enterobacteriaceae</taxon>
        <taxon>Kluyvera</taxon>
    </lineage>
</organism>
<proteinExistence type="predicted"/>
<accession>A0A3N2S1U7</accession>
<dbReference type="NCBIfam" id="TIGR01563">
    <property type="entry name" value="gp16_SPP1"/>
    <property type="match status" value="1"/>
</dbReference>
<dbReference type="InterPro" id="IPR008767">
    <property type="entry name" value="Phage_SPP1_head-tail_adaptor"/>
</dbReference>
<protein>
    <recommendedName>
        <fullName evidence="3">Head-tail adaptor protein</fullName>
    </recommendedName>
</protein>
<gene>
    <name evidence="1" type="ORF">EB837_12235</name>
</gene>
<sequence>MEPGRLRHRVRVEIKTDERDKFGQPICWKNLGVVSADIRSVTGRDFISGNAERSNVTTKIFMRFREDIRATTTRLIEIRKEGEGRIFTVTAPLPTRDRRNIEILCMEDFTRVP</sequence>